<feature type="transmembrane region" description="Helical" evidence="9">
    <location>
        <begin position="246"/>
        <end position="272"/>
    </location>
</feature>
<feature type="transmembrane region" description="Helical" evidence="9">
    <location>
        <begin position="100"/>
        <end position="120"/>
    </location>
</feature>
<keyword evidence="4" id="KW-0997">Cell inner membrane</keyword>
<dbReference type="GO" id="GO:0005886">
    <property type="term" value="C:plasma membrane"/>
    <property type="evidence" value="ECO:0007669"/>
    <property type="project" value="UniProtKB-SubCell"/>
</dbReference>
<keyword evidence="11" id="KW-1185">Reference proteome</keyword>
<dbReference type="AlphaFoldDB" id="I4B9X0"/>
<evidence type="ECO:0000256" key="7">
    <source>
        <dbReference type="ARBA" id="ARBA00023136"/>
    </source>
</evidence>
<accession>I4B9X0</accession>
<keyword evidence="3" id="KW-1003">Cell membrane</keyword>
<evidence type="ECO:0000256" key="3">
    <source>
        <dbReference type="ARBA" id="ARBA00022475"/>
    </source>
</evidence>
<evidence type="ECO:0000256" key="8">
    <source>
        <dbReference type="ARBA" id="ARBA00035655"/>
    </source>
</evidence>
<feature type="transmembrane region" description="Helical" evidence="9">
    <location>
        <begin position="36"/>
        <end position="54"/>
    </location>
</feature>
<feature type="transmembrane region" description="Helical" evidence="9">
    <location>
        <begin position="177"/>
        <end position="204"/>
    </location>
</feature>
<name>I4B9X0_TURPD</name>
<dbReference type="STRING" id="869212.Turpa_3440"/>
<dbReference type="PANTHER" id="PTHR30574:SF1">
    <property type="entry name" value="SULPHUR TRANSPORT DOMAIN-CONTAINING PROTEIN"/>
    <property type="match status" value="1"/>
</dbReference>
<dbReference type="KEGG" id="tpx:Turpa_3440"/>
<keyword evidence="7 9" id="KW-0472">Membrane</keyword>
<evidence type="ECO:0000313" key="11">
    <source>
        <dbReference type="Proteomes" id="UP000006048"/>
    </source>
</evidence>
<evidence type="ECO:0000256" key="1">
    <source>
        <dbReference type="ARBA" id="ARBA00004429"/>
    </source>
</evidence>
<proteinExistence type="inferred from homology"/>
<evidence type="ECO:0000256" key="6">
    <source>
        <dbReference type="ARBA" id="ARBA00022989"/>
    </source>
</evidence>
<protein>
    <submittedName>
        <fullName evidence="10">Uncharacterized protein</fullName>
    </submittedName>
</protein>
<feature type="transmembrane region" description="Helical" evidence="9">
    <location>
        <begin position="66"/>
        <end position="93"/>
    </location>
</feature>
<dbReference type="PANTHER" id="PTHR30574">
    <property type="entry name" value="INNER MEMBRANE PROTEIN YEDE"/>
    <property type="match status" value="1"/>
</dbReference>
<keyword evidence="5 9" id="KW-0812">Transmembrane</keyword>
<comment type="subcellular location">
    <subcellularLocation>
        <location evidence="1">Cell inner membrane</location>
        <topology evidence="1">Multi-pass membrane protein</topology>
    </subcellularLocation>
</comment>
<keyword evidence="2" id="KW-0813">Transport</keyword>
<feature type="transmembrane region" description="Helical" evidence="9">
    <location>
        <begin position="216"/>
        <end position="234"/>
    </location>
</feature>
<dbReference type="InterPro" id="IPR007272">
    <property type="entry name" value="Sulf_transp_TsuA/YedE"/>
</dbReference>
<dbReference type="TCDB" id="9.B.102.1.13">
    <property type="family name" value="the yede/yeee (yede/yeee) family"/>
</dbReference>
<reference evidence="10 11" key="1">
    <citation type="submission" date="2012-06" db="EMBL/GenBank/DDBJ databases">
        <title>The complete chromosome of genome of Turneriella parva DSM 21527.</title>
        <authorList>
            <consortium name="US DOE Joint Genome Institute (JGI-PGF)"/>
            <person name="Lucas S."/>
            <person name="Han J."/>
            <person name="Lapidus A."/>
            <person name="Bruce D."/>
            <person name="Goodwin L."/>
            <person name="Pitluck S."/>
            <person name="Peters L."/>
            <person name="Kyrpides N."/>
            <person name="Mavromatis K."/>
            <person name="Ivanova N."/>
            <person name="Mikhailova N."/>
            <person name="Chertkov O."/>
            <person name="Detter J.C."/>
            <person name="Tapia R."/>
            <person name="Han C."/>
            <person name="Land M."/>
            <person name="Hauser L."/>
            <person name="Markowitz V."/>
            <person name="Cheng J.-F."/>
            <person name="Hugenholtz P."/>
            <person name="Woyke T."/>
            <person name="Wu D."/>
            <person name="Gronow S."/>
            <person name="Wellnitz S."/>
            <person name="Brambilla E."/>
            <person name="Klenk H.-P."/>
            <person name="Eisen J.A."/>
        </authorList>
    </citation>
    <scope>NUCLEOTIDE SEQUENCE [LARGE SCALE GENOMIC DNA]</scope>
    <source>
        <strain evidence="11">ATCC BAA-1111 / DSM 21527 / NCTC 11395 / H</strain>
    </source>
</reference>
<evidence type="ECO:0000313" key="10">
    <source>
        <dbReference type="EMBL" id="AFM14077.1"/>
    </source>
</evidence>
<sequence>MEFMIPGLLFGYASAKGKFCLNSGFADAAKGDFRKFNILLVAILGQIILLPIFLRLGYVPLHFSSSIIGILIGGFLFGLLMPVAGGCTAGAMFKAGSGDTVAVASTVGFLAAIGVAYHTPAKIWLGKLEPTLLPAPDIEMRYFFAVGSIVFLLYLLFRAKDAKPNGADWSWKRTAGLVSLALTLHAILSGLRGKAVGVFFIPGFIDLWTLNLSPDLFFLLAVPLGAMLTLVGSQKQTWQRISIRNLLSRLLAGFGLGLAAAIAGGCSVGYSLGLLPSLSLHALAAISSIFLGRMASLQMGKYYAK</sequence>
<comment type="similarity">
    <text evidence="8">Belongs to the TsuA/YedE (TC 9.B.102) family.</text>
</comment>
<dbReference type="Proteomes" id="UP000006048">
    <property type="component" value="Chromosome"/>
</dbReference>
<keyword evidence="6 9" id="KW-1133">Transmembrane helix</keyword>
<evidence type="ECO:0000256" key="5">
    <source>
        <dbReference type="ARBA" id="ARBA00022692"/>
    </source>
</evidence>
<dbReference type="HOGENOM" id="CLU_911972_0_0_12"/>
<feature type="transmembrane region" description="Helical" evidence="9">
    <location>
        <begin position="140"/>
        <end position="157"/>
    </location>
</feature>
<feature type="transmembrane region" description="Helical" evidence="9">
    <location>
        <begin position="278"/>
        <end position="296"/>
    </location>
</feature>
<evidence type="ECO:0000256" key="9">
    <source>
        <dbReference type="SAM" id="Phobius"/>
    </source>
</evidence>
<dbReference type="EMBL" id="CP002959">
    <property type="protein sequence ID" value="AFM14077.1"/>
    <property type="molecule type" value="Genomic_DNA"/>
</dbReference>
<evidence type="ECO:0000256" key="4">
    <source>
        <dbReference type="ARBA" id="ARBA00022519"/>
    </source>
</evidence>
<organism evidence="10 11">
    <name type="scientific">Turneriella parva (strain ATCC BAA-1111 / DSM 21527 / NCTC 11395 / H)</name>
    <name type="common">Leptospira parva</name>
    <dbReference type="NCBI Taxonomy" id="869212"/>
    <lineage>
        <taxon>Bacteria</taxon>
        <taxon>Pseudomonadati</taxon>
        <taxon>Spirochaetota</taxon>
        <taxon>Spirochaetia</taxon>
        <taxon>Leptospirales</taxon>
        <taxon>Leptospiraceae</taxon>
        <taxon>Turneriella</taxon>
    </lineage>
</organism>
<gene>
    <name evidence="10" type="ordered locus">Turpa_3440</name>
</gene>
<dbReference type="RefSeq" id="WP_014804568.1">
    <property type="nucleotide sequence ID" value="NC_018020.1"/>
</dbReference>
<dbReference type="Pfam" id="PF04143">
    <property type="entry name" value="Sulf_transp"/>
    <property type="match status" value="1"/>
</dbReference>
<evidence type="ECO:0000256" key="2">
    <source>
        <dbReference type="ARBA" id="ARBA00022448"/>
    </source>
</evidence>